<dbReference type="Proteomes" id="UP000548476">
    <property type="component" value="Unassembled WGS sequence"/>
</dbReference>
<feature type="transmembrane region" description="Helical" evidence="2">
    <location>
        <begin position="193"/>
        <end position="219"/>
    </location>
</feature>
<dbReference type="Pfam" id="PF12811">
    <property type="entry name" value="BaxI_1"/>
    <property type="match status" value="1"/>
</dbReference>
<gene>
    <name evidence="3" type="ORF">HNR73_004376</name>
</gene>
<reference evidence="3 4" key="1">
    <citation type="submission" date="2020-08" db="EMBL/GenBank/DDBJ databases">
        <title>Genomic Encyclopedia of Type Strains, Phase IV (KMG-IV): sequencing the most valuable type-strain genomes for metagenomic binning, comparative biology and taxonomic classification.</title>
        <authorList>
            <person name="Goeker M."/>
        </authorList>
    </citation>
    <scope>NUCLEOTIDE SEQUENCE [LARGE SCALE GENOMIC DNA]</scope>
    <source>
        <strain evidence="3 4">YIM 65646</strain>
    </source>
</reference>
<comment type="caution">
    <text evidence="3">The sequence shown here is derived from an EMBL/GenBank/DDBJ whole genome shotgun (WGS) entry which is preliminary data.</text>
</comment>
<feature type="compositionally biased region" description="Polar residues" evidence="1">
    <location>
        <begin position="1"/>
        <end position="18"/>
    </location>
</feature>
<protein>
    <submittedName>
        <fullName evidence="3">Putative YccA/Bax inhibitor family protein</fullName>
    </submittedName>
</protein>
<feature type="transmembrane region" description="Helical" evidence="2">
    <location>
        <begin position="123"/>
        <end position="145"/>
    </location>
</feature>
<feature type="transmembrane region" description="Helical" evidence="2">
    <location>
        <begin position="231"/>
        <end position="250"/>
    </location>
</feature>
<evidence type="ECO:0000256" key="2">
    <source>
        <dbReference type="SAM" id="Phobius"/>
    </source>
</evidence>
<feature type="transmembrane region" description="Helical" evidence="2">
    <location>
        <begin position="69"/>
        <end position="90"/>
    </location>
</feature>
<evidence type="ECO:0000256" key="1">
    <source>
        <dbReference type="SAM" id="MobiDB-lite"/>
    </source>
</evidence>
<name>A0A841FKU0_9ACTN</name>
<sequence>MRSSNPALNRWVQGSRQQAPAPEYGHMVNAPRVTPMTLDDVVIRTIGLIALTGIAGAVAWNMWTIAPKVAPVLIAVGSIVGLAVILASWFTTITNPAVIITYAVAQGLMLGAVSAVFENRFPGIVIQAVMGTFGVFATMALLYKSRVIRATPRFKKITIGAVLGIMALSFINFVLYLFGANMGLEVYDLNEKAGLIAIGFTVVCIIVAAMTFVLDFDMVEMGVRTGAPKKYAWAAAFGMLAGLIFLYWQILKLLSYLRR</sequence>
<dbReference type="EMBL" id="JACHGT010000009">
    <property type="protein sequence ID" value="MBB6036505.1"/>
    <property type="molecule type" value="Genomic_DNA"/>
</dbReference>
<keyword evidence="4" id="KW-1185">Reference proteome</keyword>
<dbReference type="RefSeq" id="WP_184789347.1">
    <property type="nucleotide sequence ID" value="NZ_BONT01000030.1"/>
</dbReference>
<feature type="transmembrane region" description="Helical" evidence="2">
    <location>
        <begin position="97"/>
        <end position="117"/>
    </location>
</feature>
<feature type="transmembrane region" description="Helical" evidence="2">
    <location>
        <begin position="41"/>
        <end position="63"/>
    </location>
</feature>
<accession>A0A841FKU0</accession>
<feature type="region of interest" description="Disordered" evidence="1">
    <location>
        <begin position="1"/>
        <end position="23"/>
    </location>
</feature>
<proteinExistence type="predicted"/>
<evidence type="ECO:0000313" key="3">
    <source>
        <dbReference type="EMBL" id="MBB6036505.1"/>
    </source>
</evidence>
<dbReference type="PANTHER" id="PTHR41282:SF1">
    <property type="entry name" value="CONSERVED TRANSMEMBRANE PROTEIN-RELATED"/>
    <property type="match status" value="1"/>
</dbReference>
<dbReference type="AlphaFoldDB" id="A0A841FKU0"/>
<dbReference type="PIRSF" id="PIRSF009160">
    <property type="entry name" value="UCP009160"/>
    <property type="match status" value="1"/>
</dbReference>
<dbReference type="InterPro" id="IPR010539">
    <property type="entry name" value="BaxI_1-like"/>
</dbReference>
<dbReference type="PANTHER" id="PTHR41282">
    <property type="entry name" value="CONSERVED TRANSMEMBRANE PROTEIN-RELATED"/>
    <property type="match status" value="1"/>
</dbReference>
<organism evidence="3 4">
    <name type="scientific">Phytomonospora endophytica</name>
    <dbReference type="NCBI Taxonomy" id="714109"/>
    <lineage>
        <taxon>Bacteria</taxon>
        <taxon>Bacillati</taxon>
        <taxon>Actinomycetota</taxon>
        <taxon>Actinomycetes</taxon>
        <taxon>Micromonosporales</taxon>
        <taxon>Micromonosporaceae</taxon>
        <taxon>Phytomonospora</taxon>
    </lineage>
</organism>
<keyword evidence="2" id="KW-1133">Transmembrane helix</keyword>
<keyword evidence="2" id="KW-0472">Membrane</keyword>
<evidence type="ECO:0000313" key="4">
    <source>
        <dbReference type="Proteomes" id="UP000548476"/>
    </source>
</evidence>
<keyword evidence="2" id="KW-0812">Transmembrane</keyword>
<feature type="transmembrane region" description="Helical" evidence="2">
    <location>
        <begin position="157"/>
        <end position="178"/>
    </location>
</feature>